<sequence>MKVINNRFLQQTFPLENNKFKNPYEEDLVLSVDDVKKFHQENFLKNKQHYPATSKLFKAKLATFFQYYGAKVHFNYIPSVNEDTGVKNYIRYLIIEHSDLVRDLNYWETFSVSNLMHRPIEVVHNEEWFLRNDEIQHAFLQNRISACSLALLNAKYPAYPEKVLYSNILNLTKYRSKGLKLIDYEDTDLVVDKQFDEFTKIYRPILQNHEPFGNRVQMIENNFDPSQLIINTNNDKQSQIKYLMNVNDNVFKNIASISVRSYDAKMKFTKKQFSEQDKFEEAEEILNDYPTKKKLDTALSRSIDKIMIANRNTKLFFILMSGPFFAGMMLFKKGKGAAKNEEPAPVIAVV</sequence>
<evidence type="ECO:0000256" key="4">
    <source>
        <dbReference type="ARBA" id="ARBA00005189"/>
    </source>
</evidence>
<dbReference type="EC" id="2.7.7.41" evidence="6"/>
<dbReference type="PANTHER" id="PTHR13619:SF0">
    <property type="entry name" value="PHOSPHATIDATE CYTIDYLYLTRANSFERASE, MITOCHONDRIAL"/>
    <property type="match status" value="1"/>
</dbReference>
<keyword evidence="16" id="KW-0594">Phospholipid biosynthesis</keyword>
<gene>
    <name evidence="19" type="primary">Contig9615.g10280</name>
    <name evidence="19" type="ORF">STYLEM_4432</name>
</gene>
<evidence type="ECO:0000256" key="9">
    <source>
        <dbReference type="ARBA" id="ARBA00022679"/>
    </source>
</evidence>
<evidence type="ECO:0000256" key="12">
    <source>
        <dbReference type="ARBA" id="ARBA00022842"/>
    </source>
</evidence>
<dbReference type="GO" id="GO:0032049">
    <property type="term" value="P:cardiolipin biosynthetic process"/>
    <property type="evidence" value="ECO:0007669"/>
    <property type="project" value="InterPro"/>
</dbReference>
<accession>A0A078A0R1</accession>
<dbReference type="Pfam" id="PF09139">
    <property type="entry name" value="Tam41_Mmp37"/>
    <property type="match status" value="1"/>
</dbReference>
<dbReference type="GO" id="GO:0005743">
    <property type="term" value="C:mitochondrial inner membrane"/>
    <property type="evidence" value="ECO:0007669"/>
    <property type="project" value="UniProtKB-SubCell"/>
</dbReference>
<evidence type="ECO:0000256" key="10">
    <source>
        <dbReference type="ARBA" id="ARBA00022695"/>
    </source>
</evidence>
<reference evidence="19 20" key="1">
    <citation type="submission" date="2014-06" db="EMBL/GenBank/DDBJ databases">
        <authorList>
            <person name="Swart Estienne"/>
        </authorList>
    </citation>
    <scope>NUCLEOTIDE SEQUENCE [LARGE SCALE GENOMIC DNA]</scope>
    <source>
        <strain evidence="19 20">130c</strain>
    </source>
</reference>
<protein>
    <recommendedName>
        <fullName evidence="7">Phosphatidate cytidylyltransferase, mitochondrial</fullName>
        <ecNumber evidence="6">2.7.7.41</ecNumber>
    </recommendedName>
    <alternativeName>
        <fullName evidence="18">CDP-diacylglycerol synthase</fullName>
    </alternativeName>
</protein>
<evidence type="ECO:0000256" key="14">
    <source>
        <dbReference type="ARBA" id="ARBA00023128"/>
    </source>
</evidence>
<comment type="similarity">
    <text evidence="5">Belongs to the TAM41 family.</text>
</comment>
<name>A0A078A0R1_STYLE</name>
<keyword evidence="17" id="KW-1208">Phospholipid metabolism</keyword>
<evidence type="ECO:0000256" key="13">
    <source>
        <dbReference type="ARBA" id="ARBA00023098"/>
    </source>
</evidence>
<keyword evidence="8" id="KW-0444">Lipid biosynthesis</keyword>
<dbReference type="InterPro" id="IPR015222">
    <property type="entry name" value="Tam41"/>
</dbReference>
<dbReference type="GO" id="GO:0016024">
    <property type="term" value="P:CDP-diacylglycerol biosynthetic process"/>
    <property type="evidence" value="ECO:0007669"/>
    <property type="project" value="UniProtKB-UniPathway"/>
</dbReference>
<keyword evidence="10" id="KW-0548">Nucleotidyltransferase</keyword>
<evidence type="ECO:0000256" key="8">
    <source>
        <dbReference type="ARBA" id="ARBA00022516"/>
    </source>
</evidence>
<evidence type="ECO:0000256" key="18">
    <source>
        <dbReference type="ARBA" id="ARBA00029893"/>
    </source>
</evidence>
<dbReference type="InParanoid" id="A0A078A0R1"/>
<keyword evidence="9" id="KW-0808">Transferase</keyword>
<dbReference type="Proteomes" id="UP000039865">
    <property type="component" value="Unassembled WGS sequence"/>
</dbReference>
<organism evidence="19 20">
    <name type="scientific">Stylonychia lemnae</name>
    <name type="common">Ciliate</name>
    <dbReference type="NCBI Taxonomy" id="5949"/>
    <lineage>
        <taxon>Eukaryota</taxon>
        <taxon>Sar</taxon>
        <taxon>Alveolata</taxon>
        <taxon>Ciliophora</taxon>
        <taxon>Intramacronucleata</taxon>
        <taxon>Spirotrichea</taxon>
        <taxon>Stichotrichia</taxon>
        <taxon>Sporadotrichida</taxon>
        <taxon>Oxytrichidae</taxon>
        <taxon>Stylonychinae</taxon>
        <taxon>Stylonychia</taxon>
    </lineage>
</organism>
<comment type="pathway">
    <text evidence="3">Phospholipid metabolism; CDP-diacylglycerol biosynthesis; CDP-diacylglycerol from sn-glycerol 3-phosphate: step 3/3.</text>
</comment>
<keyword evidence="20" id="KW-1185">Reference proteome</keyword>
<dbReference type="UniPathway" id="UPA00557">
    <property type="reaction ID" value="UER00614"/>
</dbReference>
<evidence type="ECO:0000256" key="3">
    <source>
        <dbReference type="ARBA" id="ARBA00005119"/>
    </source>
</evidence>
<keyword evidence="12" id="KW-0460">Magnesium</keyword>
<evidence type="ECO:0000256" key="16">
    <source>
        <dbReference type="ARBA" id="ARBA00023209"/>
    </source>
</evidence>
<evidence type="ECO:0000256" key="5">
    <source>
        <dbReference type="ARBA" id="ARBA00005458"/>
    </source>
</evidence>
<keyword evidence="14" id="KW-0496">Mitochondrion</keyword>
<dbReference type="AlphaFoldDB" id="A0A078A0R1"/>
<evidence type="ECO:0000313" key="20">
    <source>
        <dbReference type="Proteomes" id="UP000039865"/>
    </source>
</evidence>
<evidence type="ECO:0000256" key="6">
    <source>
        <dbReference type="ARBA" id="ARBA00012487"/>
    </source>
</evidence>
<evidence type="ECO:0000256" key="17">
    <source>
        <dbReference type="ARBA" id="ARBA00023264"/>
    </source>
</evidence>
<comment type="subcellular location">
    <subcellularLocation>
        <location evidence="2">Mitochondrion inner membrane</location>
        <topology evidence="2">Peripheral membrane protein</topology>
        <orientation evidence="2">Matrix side</orientation>
    </subcellularLocation>
</comment>
<dbReference type="GO" id="GO:0004605">
    <property type="term" value="F:phosphatidate cytidylyltransferase activity"/>
    <property type="evidence" value="ECO:0007669"/>
    <property type="project" value="UniProtKB-EC"/>
</dbReference>
<evidence type="ECO:0000256" key="7">
    <source>
        <dbReference type="ARBA" id="ARBA00018337"/>
    </source>
</evidence>
<evidence type="ECO:0000256" key="11">
    <source>
        <dbReference type="ARBA" id="ARBA00022792"/>
    </source>
</evidence>
<keyword evidence="13" id="KW-0443">Lipid metabolism</keyword>
<dbReference type="PANTHER" id="PTHR13619">
    <property type="entry name" value="PHOSPHATIDATE CYTIDYLYLTRANSFERASE, MITOCHONDRIAL"/>
    <property type="match status" value="1"/>
</dbReference>
<dbReference type="OrthoDB" id="288202at2759"/>
<proteinExistence type="inferred from homology"/>
<comment type="cofactor">
    <cofactor evidence="1">
        <name>Mg(2+)</name>
        <dbReference type="ChEBI" id="CHEBI:18420"/>
    </cofactor>
</comment>
<evidence type="ECO:0000313" key="19">
    <source>
        <dbReference type="EMBL" id="CDW75442.1"/>
    </source>
</evidence>
<keyword evidence="11" id="KW-0999">Mitochondrion inner membrane</keyword>
<evidence type="ECO:0000256" key="15">
    <source>
        <dbReference type="ARBA" id="ARBA00023136"/>
    </source>
</evidence>
<keyword evidence="15" id="KW-0472">Membrane</keyword>
<evidence type="ECO:0000256" key="1">
    <source>
        <dbReference type="ARBA" id="ARBA00001946"/>
    </source>
</evidence>
<comment type="pathway">
    <text evidence="4">Lipid metabolism.</text>
</comment>
<evidence type="ECO:0000256" key="2">
    <source>
        <dbReference type="ARBA" id="ARBA00004443"/>
    </source>
</evidence>
<dbReference type="EMBL" id="CCKQ01004293">
    <property type="protein sequence ID" value="CDW75442.1"/>
    <property type="molecule type" value="Genomic_DNA"/>
</dbReference>